<dbReference type="InParanoid" id="A0A3N4LDQ2"/>
<proteinExistence type="predicted"/>
<feature type="compositionally biased region" description="Basic residues" evidence="1">
    <location>
        <begin position="41"/>
        <end position="54"/>
    </location>
</feature>
<organism evidence="2 3">
    <name type="scientific">Terfezia boudieri ATCC MYA-4762</name>
    <dbReference type="NCBI Taxonomy" id="1051890"/>
    <lineage>
        <taxon>Eukaryota</taxon>
        <taxon>Fungi</taxon>
        <taxon>Dikarya</taxon>
        <taxon>Ascomycota</taxon>
        <taxon>Pezizomycotina</taxon>
        <taxon>Pezizomycetes</taxon>
        <taxon>Pezizales</taxon>
        <taxon>Pezizaceae</taxon>
        <taxon>Terfezia</taxon>
    </lineage>
</organism>
<evidence type="ECO:0000313" key="3">
    <source>
        <dbReference type="Proteomes" id="UP000267821"/>
    </source>
</evidence>
<feature type="region of interest" description="Disordered" evidence="1">
    <location>
        <begin position="1"/>
        <end position="59"/>
    </location>
</feature>
<evidence type="ECO:0000313" key="2">
    <source>
        <dbReference type="EMBL" id="RPB21010.1"/>
    </source>
</evidence>
<reference evidence="2 3" key="1">
    <citation type="journal article" date="2018" name="Nat. Ecol. Evol.">
        <title>Pezizomycetes genomes reveal the molecular basis of ectomycorrhizal truffle lifestyle.</title>
        <authorList>
            <person name="Murat C."/>
            <person name="Payen T."/>
            <person name="Noel B."/>
            <person name="Kuo A."/>
            <person name="Morin E."/>
            <person name="Chen J."/>
            <person name="Kohler A."/>
            <person name="Krizsan K."/>
            <person name="Balestrini R."/>
            <person name="Da Silva C."/>
            <person name="Montanini B."/>
            <person name="Hainaut M."/>
            <person name="Levati E."/>
            <person name="Barry K.W."/>
            <person name="Belfiori B."/>
            <person name="Cichocki N."/>
            <person name="Clum A."/>
            <person name="Dockter R.B."/>
            <person name="Fauchery L."/>
            <person name="Guy J."/>
            <person name="Iotti M."/>
            <person name="Le Tacon F."/>
            <person name="Lindquist E.A."/>
            <person name="Lipzen A."/>
            <person name="Malagnac F."/>
            <person name="Mello A."/>
            <person name="Molinier V."/>
            <person name="Miyauchi S."/>
            <person name="Poulain J."/>
            <person name="Riccioni C."/>
            <person name="Rubini A."/>
            <person name="Sitrit Y."/>
            <person name="Splivallo R."/>
            <person name="Traeger S."/>
            <person name="Wang M."/>
            <person name="Zifcakova L."/>
            <person name="Wipf D."/>
            <person name="Zambonelli A."/>
            <person name="Paolocci F."/>
            <person name="Nowrousian M."/>
            <person name="Ottonello S."/>
            <person name="Baldrian P."/>
            <person name="Spatafora J.W."/>
            <person name="Henrissat B."/>
            <person name="Nagy L.G."/>
            <person name="Aury J.M."/>
            <person name="Wincker P."/>
            <person name="Grigoriev I.V."/>
            <person name="Bonfante P."/>
            <person name="Martin F.M."/>
        </authorList>
    </citation>
    <scope>NUCLEOTIDE SEQUENCE [LARGE SCALE GENOMIC DNA]</scope>
    <source>
        <strain evidence="2 3">ATCC MYA-4762</strain>
    </source>
</reference>
<dbReference type="Proteomes" id="UP000267821">
    <property type="component" value="Unassembled WGS sequence"/>
</dbReference>
<dbReference type="OrthoDB" id="10453148at2759"/>
<name>A0A3N4LDQ2_9PEZI</name>
<sequence length="212" mass="22838">MRTRAQTRFNRENAPLPAPLAQARPEGPPTAKPRPGATSAHKSRTTTRSARKRKAQADKIPPRIIEYLNSVHPTQWSFDDAKAYMKVEGLGTKIKWELKAKLEEIVNSSNDGERCQAAIRVLQKMNLHRAFSTPAATFRVNSGTSSTIIYAPGSSGTIINGIIPPSTTVASATCIGDAQNDSVGLQGSPAHSDSSNPKYGPSDVTSFSPLRN</sequence>
<accession>A0A3N4LDQ2</accession>
<protein>
    <submittedName>
        <fullName evidence="2">Uncharacterized protein</fullName>
    </submittedName>
</protein>
<feature type="region of interest" description="Disordered" evidence="1">
    <location>
        <begin position="180"/>
        <end position="212"/>
    </location>
</feature>
<dbReference type="EMBL" id="ML121565">
    <property type="protein sequence ID" value="RPB21010.1"/>
    <property type="molecule type" value="Genomic_DNA"/>
</dbReference>
<dbReference type="AlphaFoldDB" id="A0A3N4LDQ2"/>
<gene>
    <name evidence="2" type="ORF">L211DRAFT_464110</name>
</gene>
<evidence type="ECO:0000256" key="1">
    <source>
        <dbReference type="SAM" id="MobiDB-lite"/>
    </source>
</evidence>
<keyword evidence="3" id="KW-1185">Reference proteome</keyword>